<dbReference type="Proteomes" id="UP000030185">
    <property type="component" value="Unassembled WGS sequence"/>
</dbReference>
<proteinExistence type="predicted"/>
<dbReference type="RefSeq" id="WP_045460275.1">
    <property type="nucleotide sequence ID" value="NZ_BBLT01000002.1"/>
</dbReference>
<organism evidence="1 2">
    <name type="scientific">Sporocytophaga myxococcoides</name>
    <dbReference type="NCBI Taxonomy" id="153721"/>
    <lineage>
        <taxon>Bacteria</taxon>
        <taxon>Pseudomonadati</taxon>
        <taxon>Bacteroidota</taxon>
        <taxon>Cytophagia</taxon>
        <taxon>Cytophagales</taxon>
        <taxon>Cytophagaceae</taxon>
        <taxon>Sporocytophaga</taxon>
    </lineage>
</organism>
<gene>
    <name evidence="1" type="ORF">MYP_1389</name>
</gene>
<dbReference type="AlphaFoldDB" id="A0A098LB33"/>
<evidence type="ECO:0000313" key="2">
    <source>
        <dbReference type="Proteomes" id="UP000030185"/>
    </source>
</evidence>
<dbReference type="STRING" id="153721.MYP_1389"/>
<sequence length="76" mass="9009">MGFEYFIHVDLSDGNKEELRQLVDFESDDETWGDVIEVEESGIYVCKSIKREVWEGLEELKSYLDRNKLVYSIEEL</sequence>
<dbReference type="EMBL" id="BBLT01000002">
    <property type="protein sequence ID" value="GAL84161.1"/>
    <property type="molecule type" value="Genomic_DNA"/>
</dbReference>
<reference evidence="1 2" key="1">
    <citation type="submission" date="2014-09" db="EMBL/GenBank/DDBJ databases">
        <title>Sporocytophaga myxococcoides PG-01 genome sequencing.</title>
        <authorList>
            <person name="Liu L."/>
            <person name="Gao P.J."/>
            <person name="Chen G.J."/>
            <person name="Wang L.S."/>
        </authorList>
    </citation>
    <scope>NUCLEOTIDE SEQUENCE [LARGE SCALE GENOMIC DNA]</scope>
    <source>
        <strain evidence="1 2">PG-01</strain>
    </source>
</reference>
<protein>
    <submittedName>
        <fullName evidence="1">Uncharacterized protein</fullName>
    </submittedName>
</protein>
<dbReference type="OrthoDB" id="1262486at2"/>
<name>A0A098LB33_9BACT</name>
<accession>A0A098LB33</accession>
<evidence type="ECO:0000313" key="1">
    <source>
        <dbReference type="EMBL" id="GAL84161.1"/>
    </source>
</evidence>
<comment type="caution">
    <text evidence="1">The sequence shown here is derived from an EMBL/GenBank/DDBJ whole genome shotgun (WGS) entry which is preliminary data.</text>
</comment>
<keyword evidence="2" id="KW-1185">Reference proteome</keyword>